<reference evidence="2" key="1">
    <citation type="submission" date="2019-08" db="EMBL/GenBank/DDBJ databases">
        <authorList>
            <person name="Kucharzyk K."/>
            <person name="Murdoch R.W."/>
            <person name="Higgins S."/>
            <person name="Loffler F."/>
        </authorList>
    </citation>
    <scope>NUCLEOTIDE SEQUENCE</scope>
</reference>
<protein>
    <recommendedName>
        <fullName evidence="1">Polysaccharide pyruvyl transferase domain-containing protein</fullName>
    </recommendedName>
</protein>
<dbReference type="InterPro" id="IPR007345">
    <property type="entry name" value="Polysacch_pyruvyl_Trfase"/>
</dbReference>
<comment type="caution">
    <text evidence="2">The sequence shown here is derived from an EMBL/GenBank/DDBJ whole genome shotgun (WGS) entry which is preliminary data.</text>
</comment>
<evidence type="ECO:0000313" key="2">
    <source>
        <dbReference type="EMBL" id="MPL70762.1"/>
    </source>
</evidence>
<accession>A0A644TX33</accession>
<name>A0A644TX33_9ZZZZ</name>
<proteinExistence type="predicted"/>
<dbReference type="AlphaFoldDB" id="A0A644TX33"/>
<sequence length="369" mass="42714">MKIGIVTIHHAKYSYGAVLQAIAMCRICQRWSDYVEIINYENKYEQKDIKLLNSSFLKKISVFTNYITRHILFGAWKNPYRNKKNLDNIYKCVTKEKFYCISQMKRLNYDILICGSDQIWNPQIMNGVDPVFFLDFGNAKRRVAYAASMGSYILKASDKIEFSKYLSNFSSISVREEHAKNQLQKLTNKKISINVDPTLLLSSLEWDKELNIENDSILDKQKYILTFFVWNGFSTYQKDVNKYAKALDLPIWNVQSHSYKAKGVDKVIQAPTVNRFVQLLKNATLVITNSFHGVAFSINYNKPFVPIINAMNPARVMGLLRELDIENGIGIAPDRVFNYINYSKVNVHLDVMRKDSIIWLENAIKGNFS</sequence>
<dbReference type="Pfam" id="PF04230">
    <property type="entry name" value="PS_pyruv_trans"/>
    <property type="match status" value="1"/>
</dbReference>
<dbReference type="EMBL" id="VSSQ01000054">
    <property type="protein sequence ID" value="MPL70762.1"/>
    <property type="molecule type" value="Genomic_DNA"/>
</dbReference>
<gene>
    <name evidence="2" type="ORF">SDC9_16523</name>
</gene>
<feature type="domain" description="Polysaccharide pyruvyl transferase" evidence="1">
    <location>
        <begin position="15"/>
        <end position="309"/>
    </location>
</feature>
<evidence type="ECO:0000259" key="1">
    <source>
        <dbReference type="Pfam" id="PF04230"/>
    </source>
</evidence>
<organism evidence="2">
    <name type="scientific">bioreactor metagenome</name>
    <dbReference type="NCBI Taxonomy" id="1076179"/>
    <lineage>
        <taxon>unclassified sequences</taxon>
        <taxon>metagenomes</taxon>
        <taxon>ecological metagenomes</taxon>
    </lineage>
</organism>